<evidence type="ECO:0000256" key="1">
    <source>
        <dbReference type="SAM" id="SignalP"/>
    </source>
</evidence>
<dbReference type="PROSITE" id="PS51257">
    <property type="entry name" value="PROKAR_LIPOPROTEIN"/>
    <property type="match status" value="1"/>
</dbReference>
<keyword evidence="1" id="KW-0732">Signal</keyword>
<gene>
    <name evidence="2" type="ORF">D5R93_12170</name>
</gene>
<reference evidence="2 3" key="1">
    <citation type="submission" date="2018-09" db="EMBL/GenBank/DDBJ databases">
        <authorList>
            <person name="Li J."/>
        </authorList>
    </citation>
    <scope>NUCLEOTIDE SEQUENCE [LARGE SCALE GENOMIC DNA]</scope>
    <source>
        <strain evidence="2 3">2129</strain>
    </source>
</reference>
<proteinExistence type="predicted"/>
<dbReference type="RefSeq" id="WP_120205487.1">
    <property type="nucleotide sequence ID" value="NZ_CP032514.1"/>
</dbReference>
<organism evidence="2 3">
    <name type="scientific">Actinomyces lilanjuaniae</name>
    <dbReference type="NCBI Taxonomy" id="2321394"/>
    <lineage>
        <taxon>Bacteria</taxon>
        <taxon>Bacillati</taxon>
        <taxon>Actinomycetota</taxon>
        <taxon>Actinomycetes</taxon>
        <taxon>Actinomycetales</taxon>
        <taxon>Actinomycetaceae</taxon>
        <taxon>Actinomyces</taxon>
    </lineage>
</organism>
<feature type="signal peptide" evidence="1">
    <location>
        <begin position="1"/>
        <end position="26"/>
    </location>
</feature>
<evidence type="ECO:0000313" key="2">
    <source>
        <dbReference type="EMBL" id="AYD90565.1"/>
    </source>
</evidence>
<sequence>MTRSSRRAGIAAALSASAGLAATVVAGCSSGPGPGAGWDRPQDGSLALAVPSGWDRTVPQSGLWTTRWTDPSDSSSVLMTAQSVTAADVYQALDLAMNAARAVTRGYRPVGERTALSDGSTLLARQDYQTSWPYESRGTTWAVGRGLQVALVDLSGQEVTDSQVETVERWIELL</sequence>
<dbReference type="EMBL" id="CP032514">
    <property type="protein sequence ID" value="AYD90565.1"/>
    <property type="molecule type" value="Genomic_DNA"/>
</dbReference>
<keyword evidence="3" id="KW-1185">Reference proteome</keyword>
<feature type="chain" id="PRO_5047118991" evidence="1">
    <location>
        <begin position="27"/>
        <end position="174"/>
    </location>
</feature>
<protein>
    <submittedName>
        <fullName evidence="2">Uncharacterized protein</fullName>
    </submittedName>
</protein>
<name>A0ABM6Z5G7_9ACTO</name>
<accession>A0ABM6Z5G7</accession>
<evidence type="ECO:0000313" key="3">
    <source>
        <dbReference type="Proteomes" id="UP000273001"/>
    </source>
</evidence>
<dbReference type="Proteomes" id="UP000273001">
    <property type="component" value="Chromosome"/>
</dbReference>